<evidence type="ECO:0000256" key="7">
    <source>
        <dbReference type="ARBA" id="ARBA00023018"/>
    </source>
</evidence>
<keyword evidence="11" id="KW-0325">Glycoprotein</keyword>
<comment type="caution">
    <text evidence="21">The sequence shown here is derived from an EMBL/GenBank/DDBJ whole genome shotgun (WGS) entry which is preliminary data.</text>
</comment>
<keyword evidence="10 21" id="KW-0675">Receptor</keyword>
<dbReference type="InterPro" id="IPR019594">
    <property type="entry name" value="Glu/Gly-bd"/>
</dbReference>
<dbReference type="VEuPathDB" id="VectorBase:LDEU009894"/>
<evidence type="ECO:0000256" key="16">
    <source>
        <dbReference type="PIRSR" id="PIRSR601508-1"/>
    </source>
</evidence>
<dbReference type="AlphaFoldDB" id="A0A443S3M9"/>
<dbReference type="InterPro" id="IPR001508">
    <property type="entry name" value="Iono_Glu_rcpt_met"/>
</dbReference>
<dbReference type="STRING" id="299467.A0A443S3M9"/>
<evidence type="ECO:0000256" key="18">
    <source>
        <dbReference type="SAM" id="Phobius"/>
    </source>
</evidence>
<name>A0A443S3M9_9ACAR</name>
<keyword evidence="13" id="KW-1071">Ligand-gated ion channel</keyword>
<evidence type="ECO:0000259" key="20">
    <source>
        <dbReference type="SMART" id="SM00918"/>
    </source>
</evidence>
<dbReference type="SMART" id="SM00918">
    <property type="entry name" value="Lig_chan-Glu_bd"/>
    <property type="match status" value="1"/>
</dbReference>
<dbReference type="GO" id="GO:0045211">
    <property type="term" value="C:postsynaptic membrane"/>
    <property type="evidence" value="ECO:0007669"/>
    <property type="project" value="UniProtKB-SubCell"/>
</dbReference>
<organism evidence="21 22">
    <name type="scientific">Leptotrombidium deliense</name>
    <dbReference type="NCBI Taxonomy" id="299467"/>
    <lineage>
        <taxon>Eukaryota</taxon>
        <taxon>Metazoa</taxon>
        <taxon>Ecdysozoa</taxon>
        <taxon>Arthropoda</taxon>
        <taxon>Chelicerata</taxon>
        <taxon>Arachnida</taxon>
        <taxon>Acari</taxon>
        <taxon>Acariformes</taxon>
        <taxon>Trombidiformes</taxon>
        <taxon>Prostigmata</taxon>
        <taxon>Anystina</taxon>
        <taxon>Parasitengona</taxon>
        <taxon>Trombiculoidea</taxon>
        <taxon>Trombiculidae</taxon>
        <taxon>Leptotrombidium</taxon>
    </lineage>
</organism>
<feature type="binding site" evidence="16">
    <location>
        <position position="244"/>
    </location>
    <ligand>
        <name>L-glutamate</name>
        <dbReference type="ChEBI" id="CHEBI:29985"/>
    </ligand>
</feature>
<sequence>MRKKDANLTGNDRFEGFCIDLLHSISKALDFHYELYLVPDGKFGAEDVDTKEWNGLVRELMDKHADLAVAPMTITYNRENVIDFTKPFMNLGIGILFKIPTHMPTRLFSFMSPLAVDIWLYVLAAYGLVSCTLFIVARFSPYEWTNPHPCIRDSDVVENQFSLADSFWFTVVTLMKQGCDLNPRAVSTRIIGAIWWFFTLILISSYTANLAAFLTVERMITPIENAEDLAAQSKIAYGTLDGGSTMTFFR</sequence>
<feature type="non-terminal residue" evidence="21">
    <location>
        <position position="250"/>
    </location>
</feature>
<evidence type="ECO:0000256" key="1">
    <source>
        <dbReference type="ARBA" id="ARBA00008685"/>
    </source>
</evidence>
<evidence type="ECO:0000256" key="11">
    <source>
        <dbReference type="ARBA" id="ARBA00023180"/>
    </source>
</evidence>
<keyword evidence="22" id="KW-1185">Reference proteome</keyword>
<dbReference type="OrthoDB" id="5984008at2759"/>
<feature type="site" description="Interaction with the cone snail toxin Con-ikot-ikot" evidence="17">
    <location>
        <position position="250"/>
    </location>
</feature>
<evidence type="ECO:0000256" key="6">
    <source>
        <dbReference type="ARBA" id="ARBA00022989"/>
    </source>
</evidence>
<dbReference type="FunFam" id="1.10.287.70:FF:000010">
    <property type="entry name" value="Putative glutamate receptor ionotropic kainate 1"/>
    <property type="match status" value="1"/>
</dbReference>
<evidence type="ECO:0000256" key="9">
    <source>
        <dbReference type="ARBA" id="ARBA00023136"/>
    </source>
</evidence>
<dbReference type="Pfam" id="PF00060">
    <property type="entry name" value="Lig_chan"/>
    <property type="match status" value="1"/>
</dbReference>
<keyword evidence="4 18" id="KW-0812">Transmembrane</keyword>
<feature type="domain" description="Ionotropic glutamate receptor C-terminal" evidence="19">
    <location>
        <begin position="1"/>
        <end position="198"/>
    </location>
</feature>
<keyword evidence="14" id="KW-0407">Ion channel</keyword>
<keyword evidence="7" id="KW-0770">Synapse</keyword>
<dbReference type="GO" id="GO:0007166">
    <property type="term" value="P:cell surface receptor signaling pathway"/>
    <property type="evidence" value="ECO:0007669"/>
    <property type="project" value="UniProtKB-ARBA"/>
</dbReference>
<keyword evidence="12" id="KW-0628">Postsynaptic cell membrane</keyword>
<evidence type="ECO:0000256" key="12">
    <source>
        <dbReference type="ARBA" id="ARBA00023257"/>
    </source>
</evidence>
<dbReference type="SUPFAM" id="SSF81324">
    <property type="entry name" value="Voltage-gated potassium channels"/>
    <property type="match status" value="1"/>
</dbReference>
<comment type="subcellular location">
    <subcellularLocation>
        <location evidence="15">Postsynaptic cell membrane</location>
        <topology evidence="15">Multi-pass membrane protein</topology>
    </subcellularLocation>
</comment>
<evidence type="ECO:0000313" key="21">
    <source>
        <dbReference type="EMBL" id="RWS22146.1"/>
    </source>
</evidence>
<evidence type="ECO:0000256" key="15">
    <source>
        <dbReference type="ARBA" id="ARBA00034104"/>
    </source>
</evidence>
<dbReference type="Gene3D" id="1.10.287.70">
    <property type="match status" value="1"/>
</dbReference>
<dbReference type="SMART" id="SM00079">
    <property type="entry name" value="PBPe"/>
    <property type="match status" value="1"/>
</dbReference>
<feature type="binding site" evidence="16">
    <location>
        <position position="71"/>
    </location>
    <ligand>
        <name>L-glutamate</name>
        <dbReference type="ChEBI" id="CHEBI:29985"/>
    </ligand>
</feature>
<dbReference type="PRINTS" id="PR00177">
    <property type="entry name" value="NMDARECEPTOR"/>
</dbReference>
<dbReference type="PANTHER" id="PTHR18966">
    <property type="entry name" value="IONOTROPIC GLUTAMATE RECEPTOR"/>
    <property type="match status" value="1"/>
</dbReference>
<evidence type="ECO:0000256" key="10">
    <source>
        <dbReference type="ARBA" id="ARBA00023170"/>
    </source>
</evidence>
<evidence type="ECO:0000256" key="4">
    <source>
        <dbReference type="ARBA" id="ARBA00022692"/>
    </source>
</evidence>
<dbReference type="SUPFAM" id="SSF53850">
    <property type="entry name" value="Periplasmic binding protein-like II"/>
    <property type="match status" value="1"/>
</dbReference>
<dbReference type="InterPro" id="IPR015683">
    <property type="entry name" value="Ionotropic_Glu_rcpt"/>
</dbReference>
<protein>
    <submittedName>
        <fullName evidence="21">Glutamate receptor ionotropic: kainate 2-like protein</fullName>
    </submittedName>
</protein>
<proteinExistence type="inferred from homology"/>
<feature type="binding site" evidence="16">
    <location>
        <position position="245"/>
    </location>
    <ligand>
        <name>L-glutamate</name>
        <dbReference type="ChEBI" id="CHEBI:29985"/>
    </ligand>
</feature>
<dbReference type="Proteomes" id="UP000288716">
    <property type="component" value="Unassembled WGS sequence"/>
</dbReference>
<reference evidence="21 22" key="1">
    <citation type="journal article" date="2018" name="Gigascience">
        <title>Genomes of trombidid mites reveal novel predicted allergens and laterally-transferred genes associated with secondary metabolism.</title>
        <authorList>
            <person name="Dong X."/>
            <person name="Chaisiri K."/>
            <person name="Xia D."/>
            <person name="Armstrong S.D."/>
            <person name="Fang Y."/>
            <person name="Donnelly M.J."/>
            <person name="Kadowaki T."/>
            <person name="McGarry J.W."/>
            <person name="Darby A.C."/>
            <person name="Makepeace B.L."/>
        </authorList>
    </citation>
    <scope>NUCLEOTIDE SEQUENCE [LARGE SCALE GENOMIC DNA]</scope>
    <source>
        <strain evidence="21">UoL-UT</strain>
    </source>
</reference>
<gene>
    <name evidence="21" type="ORF">B4U80_04063</name>
</gene>
<evidence type="ECO:0000256" key="17">
    <source>
        <dbReference type="PIRSR" id="PIRSR601508-2"/>
    </source>
</evidence>
<keyword evidence="9 18" id="KW-0472">Membrane</keyword>
<feature type="transmembrane region" description="Helical" evidence="18">
    <location>
        <begin position="118"/>
        <end position="139"/>
    </location>
</feature>
<accession>A0A443S3M9</accession>
<evidence type="ECO:0000256" key="13">
    <source>
        <dbReference type="ARBA" id="ARBA00023286"/>
    </source>
</evidence>
<dbReference type="FunFam" id="3.40.190.10:FF:000001">
    <property type="entry name" value="Glutamate receptor ionotropic, kainate 2"/>
    <property type="match status" value="1"/>
</dbReference>
<feature type="binding site" evidence="16">
    <location>
        <position position="78"/>
    </location>
    <ligand>
        <name>L-glutamate</name>
        <dbReference type="ChEBI" id="CHEBI:29985"/>
    </ligand>
</feature>
<dbReference type="Pfam" id="PF10613">
    <property type="entry name" value="Lig_chan-Glu_bd"/>
    <property type="match status" value="1"/>
</dbReference>
<keyword evidence="2" id="KW-0813">Transport</keyword>
<evidence type="ECO:0000256" key="8">
    <source>
        <dbReference type="ARBA" id="ARBA00023065"/>
    </source>
</evidence>
<comment type="similarity">
    <text evidence="1">Belongs to the glutamate-gated ion channel (TC 1.A.10.1) family.</text>
</comment>
<evidence type="ECO:0000256" key="5">
    <source>
        <dbReference type="ARBA" id="ARBA00022729"/>
    </source>
</evidence>
<evidence type="ECO:0000256" key="2">
    <source>
        <dbReference type="ARBA" id="ARBA00022448"/>
    </source>
</evidence>
<evidence type="ECO:0000256" key="3">
    <source>
        <dbReference type="ARBA" id="ARBA00022475"/>
    </source>
</evidence>
<dbReference type="GO" id="GO:0022824">
    <property type="term" value="F:transmitter-gated monoatomic ion channel activity"/>
    <property type="evidence" value="ECO:0007669"/>
    <property type="project" value="UniProtKB-ARBA"/>
</dbReference>
<evidence type="ECO:0000259" key="19">
    <source>
        <dbReference type="SMART" id="SM00079"/>
    </source>
</evidence>
<keyword evidence="6 18" id="KW-1133">Transmembrane helix</keyword>
<dbReference type="InterPro" id="IPR001320">
    <property type="entry name" value="Iontro_rcpt_C"/>
</dbReference>
<dbReference type="Gene3D" id="3.40.190.10">
    <property type="entry name" value="Periplasmic binding protein-like II"/>
    <property type="match status" value="1"/>
</dbReference>
<keyword evidence="8" id="KW-0406">Ion transport</keyword>
<dbReference type="EMBL" id="NCKV01009669">
    <property type="protein sequence ID" value="RWS22146.1"/>
    <property type="molecule type" value="Genomic_DNA"/>
</dbReference>
<feature type="domain" description="Ionotropic glutamate receptor L-glutamate and glycine-binding" evidence="20">
    <location>
        <begin position="1"/>
        <end position="62"/>
    </location>
</feature>
<keyword evidence="5" id="KW-0732">Signal</keyword>
<feature type="transmembrane region" description="Helical" evidence="18">
    <location>
        <begin position="193"/>
        <end position="216"/>
    </location>
</feature>
<feature type="binding site" evidence="16">
    <location>
        <position position="73"/>
    </location>
    <ligand>
        <name>L-glutamate</name>
        <dbReference type="ChEBI" id="CHEBI:29985"/>
    </ligand>
</feature>
<feature type="site" description="Crucial to convey clamshell closure to channel opening" evidence="17">
    <location>
        <position position="223"/>
    </location>
</feature>
<evidence type="ECO:0000313" key="22">
    <source>
        <dbReference type="Proteomes" id="UP000288716"/>
    </source>
</evidence>
<evidence type="ECO:0000256" key="14">
    <source>
        <dbReference type="ARBA" id="ARBA00023303"/>
    </source>
</evidence>
<keyword evidence="3" id="KW-1003">Cell membrane</keyword>